<comment type="caution">
    <text evidence="5">The sequence shown here is derived from an EMBL/GenBank/DDBJ whole genome shotgun (WGS) entry which is preliminary data.</text>
</comment>
<dbReference type="Gene3D" id="2.160.20.10">
    <property type="entry name" value="Single-stranded right-handed beta-helix, Pectin lyase-like"/>
    <property type="match status" value="1"/>
</dbReference>
<dbReference type="Pfam" id="PF00295">
    <property type="entry name" value="Glyco_hydro_28"/>
    <property type="match status" value="1"/>
</dbReference>
<dbReference type="PANTHER" id="PTHR31339:SF9">
    <property type="entry name" value="PLASMIN AND FIBRONECTIN-BINDING PROTEIN A"/>
    <property type="match status" value="1"/>
</dbReference>
<evidence type="ECO:0000256" key="2">
    <source>
        <dbReference type="ARBA" id="ARBA00022801"/>
    </source>
</evidence>
<evidence type="ECO:0008006" key="7">
    <source>
        <dbReference type="Google" id="ProtNLM"/>
    </source>
</evidence>
<sequence>MLLWAVGNVSAHAQTFNVADYGAVADGASYSTAAIQAALDDCHDKGGGTVLIPTGTYLTGSIRVYSHTRLQLAPGATLLGSKRLEDYDEEHPHLIWGDSIERFRLSGDGVIDGQGESFFDRSGRSWKAEKGARPAPWILITNSKDIQVEGVELVHSPAHVLVFQKCKNVVVRGVSIRNDIRSPNTDGIDIKGCRQVLISDCFISTGDDAICLKSAQDTVEQVVVSDCILISDDAAVKFGTGSRYPIRNCQFSNINISGTRYGIAFFMTQGGIFEHCQFSGILIETGSRHKTEYPIYMDIDKRSVEQALGRIRDIDFSNVKIITRGNILIGGQAGHPVSGIRFNGVTMALTELTDLRAVSKKPRGNKSFLTLPGMEDFSAVPAHFTLGYVKDVKLEDIRISHQFGESPYQRHFFHFQEAEAIQLSGLQLPPEMRGRKKIHQKGEVSLTIE</sequence>
<dbReference type="SUPFAM" id="SSF51126">
    <property type="entry name" value="Pectin lyase-like"/>
    <property type="match status" value="1"/>
</dbReference>
<dbReference type="SMART" id="SM00710">
    <property type="entry name" value="PbH1"/>
    <property type="match status" value="4"/>
</dbReference>
<name>A0A098S4B3_9BACT</name>
<reference evidence="5 6" key="1">
    <citation type="journal article" date="2014" name="Int. J. Syst. Evol. Microbiol.">
        <title>Phaeodactylibacter xiamenensis gen. nov., sp. nov., a member of the family Saprospiraceae isolated from the marine alga Phaeodactylum tricornutum.</title>
        <authorList>
            <person name="Chen Z.Jr."/>
            <person name="Lei X."/>
            <person name="Lai Q."/>
            <person name="Li Y."/>
            <person name="Zhang B."/>
            <person name="Zhang J."/>
            <person name="Zhang H."/>
            <person name="Yang L."/>
            <person name="Zheng W."/>
            <person name="Tian Y."/>
            <person name="Yu Z."/>
            <person name="Xu H.Jr."/>
            <person name="Zheng T."/>
        </authorList>
    </citation>
    <scope>NUCLEOTIDE SEQUENCE [LARGE SCALE GENOMIC DNA]</scope>
    <source>
        <strain evidence="5 6">KD52</strain>
    </source>
</reference>
<evidence type="ECO:0000313" key="6">
    <source>
        <dbReference type="Proteomes" id="UP000029736"/>
    </source>
</evidence>
<dbReference type="Proteomes" id="UP000029736">
    <property type="component" value="Unassembled WGS sequence"/>
</dbReference>
<dbReference type="STRING" id="1524460.IX84_18230"/>
<keyword evidence="3 4" id="KW-0326">Glycosidase</keyword>
<dbReference type="InterPro" id="IPR012334">
    <property type="entry name" value="Pectin_lyas_fold"/>
</dbReference>
<gene>
    <name evidence="5" type="ORF">IX84_18230</name>
</gene>
<dbReference type="GO" id="GO:0004650">
    <property type="term" value="F:polygalacturonase activity"/>
    <property type="evidence" value="ECO:0007669"/>
    <property type="project" value="InterPro"/>
</dbReference>
<evidence type="ECO:0000256" key="3">
    <source>
        <dbReference type="ARBA" id="ARBA00023295"/>
    </source>
</evidence>
<dbReference type="EMBL" id="JPOS01000039">
    <property type="protein sequence ID" value="KGE86975.1"/>
    <property type="molecule type" value="Genomic_DNA"/>
</dbReference>
<dbReference type="AlphaFoldDB" id="A0A098S4B3"/>
<protein>
    <recommendedName>
        <fullName evidence="7">Glycoside hydrolase</fullName>
    </recommendedName>
</protein>
<proteinExistence type="inferred from homology"/>
<dbReference type="InterPro" id="IPR011050">
    <property type="entry name" value="Pectin_lyase_fold/virulence"/>
</dbReference>
<keyword evidence="2 4" id="KW-0378">Hydrolase</keyword>
<evidence type="ECO:0000256" key="1">
    <source>
        <dbReference type="ARBA" id="ARBA00008834"/>
    </source>
</evidence>
<dbReference type="InterPro" id="IPR000743">
    <property type="entry name" value="Glyco_hydro_28"/>
</dbReference>
<accession>A0A098S4B3</accession>
<dbReference type="PANTHER" id="PTHR31339">
    <property type="entry name" value="PECTIN LYASE-RELATED"/>
    <property type="match status" value="1"/>
</dbReference>
<keyword evidence="6" id="KW-1185">Reference proteome</keyword>
<comment type="similarity">
    <text evidence="1 4">Belongs to the glycosyl hydrolase 28 family.</text>
</comment>
<organism evidence="5 6">
    <name type="scientific">Phaeodactylibacter xiamenensis</name>
    <dbReference type="NCBI Taxonomy" id="1524460"/>
    <lineage>
        <taxon>Bacteria</taxon>
        <taxon>Pseudomonadati</taxon>
        <taxon>Bacteroidota</taxon>
        <taxon>Saprospiria</taxon>
        <taxon>Saprospirales</taxon>
        <taxon>Haliscomenobacteraceae</taxon>
        <taxon>Phaeodactylibacter</taxon>
    </lineage>
</organism>
<evidence type="ECO:0000313" key="5">
    <source>
        <dbReference type="EMBL" id="KGE86975.1"/>
    </source>
</evidence>
<dbReference type="GO" id="GO:0005975">
    <property type="term" value="P:carbohydrate metabolic process"/>
    <property type="evidence" value="ECO:0007669"/>
    <property type="project" value="InterPro"/>
</dbReference>
<dbReference type="InterPro" id="IPR006626">
    <property type="entry name" value="PbH1"/>
</dbReference>
<evidence type="ECO:0000256" key="4">
    <source>
        <dbReference type="RuleBase" id="RU361169"/>
    </source>
</evidence>
<dbReference type="InterPro" id="IPR051801">
    <property type="entry name" value="GH28_Enzymes"/>
</dbReference>